<evidence type="ECO:0000256" key="2">
    <source>
        <dbReference type="ARBA" id="ARBA00023015"/>
    </source>
</evidence>
<evidence type="ECO:0000313" key="8">
    <source>
        <dbReference type="Proteomes" id="UP001610063"/>
    </source>
</evidence>
<dbReference type="RefSeq" id="WP_395417561.1">
    <property type="nucleotide sequence ID" value="NZ_JBIPKE010000017.1"/>
</dbReference>
<feature type="domain" description="RNA polymerase sigma-70 region 2" evidence="5">
    <location>
        <begin position="34"/>
        <end position="100"/>
    </location>
</feature>
<dbReference type="CDD" id="cd06171">
    <property type="entry name" value="Sigma70_r4"/>
    <property type="match status" value="1"/>
</dbReference>
<dbReference type="InterPro" id="IPR013249">
    <property type="entry name" value="RNA_pol_sigma70_r4_t2"/>
</dbReference>
<sequence length="198" mass="22821">MNTNLTMLRIDKSNSEQKLLHDCKKGRPSAQKELYDRFASRMLGVCIRYIHDREEAEHVMIGGMVKVFDKLEQYQGEGSLEGWVRRIMVNESLMYIRKHKNMSLEVEVEKAESEPDYSTLENSLEAADLMALIAELPVGYRTVFNLYAIEGYNHKEIAETLGINENTSKSQLSRARKYLQTRLATIQEKELKQDGNGK</sequence>
<dbReference type="Pfam" id="PF08281">
    <property type="entry name" value="Sigma70_r4_2"/>
    <property type="match status" value="1"/>
</dbReference>
<dbReference type="InterPro" id="IPR039425">
    <property type="entry name" value="RNA_pol_sigma-70-like"/>
</dbReference>
<organism evidence="7 8">
    <name type="scientific">Marinoscillum luteum</name>
    <dbReference type="NCBI Taxonomy" id="861051"/>
    <lineage>
        <taxon>Bacteria</taxon>
        <taxon>Pseudomonadati</taxon>
        <taxon>Bacteroidota</taxon>
        <taxon>Cytophagia</taxon>
        <taxon>Cytophagales</taxon>
        <taxon>Reichenbachiellaceae</taxon>
        <taxon>Marinoscillum</taxon>
    </lineage>
</organism>
<dbReference type="EMBL" id="JBIPKE010000017">
    <property type="protein sequence ID" value="MFH6984150.1"/>
    <property type="molecule type" value="Genomic_DNA"/>
</dbReference>
<proteinExistence type="inferred from homology"/>
<dbReference type="InterPro" id="IPR014284">
    <property type="entry name" value="RNA_pol_sigma-70_dom"/>
</dbReference>
<comment type="similarity">
    <text evidence="1">Belongs to the sigma-70 factor family. ECF subfamily.</text>
</comment>
<evidence type="ECO:0000256" key="1">
    <source>
        <dbReference type="ARBA" id="ARBA00010641"/>
    </source>
</evidence>
<dbReference type="InterPro" id="IPR036388">
    <property type="entry name" value="WH-like_DNA-bd_sf"/>
</dbReference>
<dbReference type="InterPro" id="IPR013325">
    <property type="entry name" value="RNA_pol_sigma_r2"/>
</dbReference>
<evidence type="ECO:0000259" key="6">
    <source>
        <dbReference type="Pfam" id="PF08281"/>
    </source>
</evidence>
<keyword evidence="2" id="KW-0805">Transcription regulation</keyword>
<evidence type="ECO:0000256" key="4">
    <source>
        <dbReference type="ARBA" id="ARBA00023163"/>
    </source>
</evidence>
<name>A0ABW7N9H6_9BACT</name>
<dbReference type="SUPFAM" id="SSF88946">
    <property type="entry name" value="Sigma2 domain of RNA polymerase sigma factors"/>
    <property type="match status" value="1"/>
</dbReference>
<accession>A0ABW7N9H6</accession>
<comment type="caution">
    <text evidence="7">The sequence shown here is derived from an EMBL/GenBank/DDBJ whole genome shotgun (WGS) entry which is preliminary data.</text>
</comment>
<keyword evidence="3" id="KW-0731">Sigma factor</keyword>
<dbReference type="NCBIfam" id="TIGR02937">
    <property type="entry name" value="sigma70-ECF"/>
    <property type="match status" value="1"/>
</dbReference>
<dbReference type="PANTHER" id="PTHR43133">
    <property type="entry name" value="RNA POLYMERASE ECF-TYPE SIGMA FACTO"/>
    <property type="match status" value="1"/>
</dbReference>
<keyword evidence="8" id="KW-1185">Reference proteome</keyword>
<dbReference type="InterPro" id="IPR013324">
    <property type="entry name" value="RNA_pol_sigma_r3/r4-like"/>
</dbReference>
<evidence type="ECO:0000259" key="5">
    <source>
        <dbReference type="Pfam" id="PF04542"/>
    </source>
</evidence>
<dbReference type="SUPFAM" id="SSF88659">
    <property type="entry name" value="Sigma3 and sigma4 domains of RNA polymerase sigma factors"/>
    <property type="match status" value="1"/>
</dbReference>
<gene>
    <name evidence="7" type="ORF">ACHKAR_11915</name>
</gene>
<dbReference type="Proteomes" id="UP001610063">
    <property type="component" value="Unassembled WGS sequence"/>
</dbReference>
<evidence type="ECO:0000256" key="3">
    <source>
        <dbReference type="ARBA" id="ARBA00023082"/>
    </source>
</evidence>
<evidence type="ECO:0000313" key="7">
    <source>
        <dbReference type="EMBL" id="MFH6984150.1"/>
    </source>
</evidence>
<dbReference type="InterPro" id="IPR007627">
    <property type="entry name" value="RNA_pol_sigma70_r2"/>
</dbReference>
<dbReference type="Gene3D" id="1.10.10.10">
    <property type="entry name" value="Winged helix-like DNA-binding domain superfamily/Winged helix DNA-binding domain"/>
    <property type="match status" value="1"/>
</dbReference>
<keyword evidence="4" id="KW-0804">Transcription</keyword>
<dbReference type="Pfam" id="PF04542">
    <property type="entry name" value="Sigma70_r2"/>
    <property type="match status" value="1"/>
</dbReference>
<dbReference type="PANTHER" id="PTHR43133:SF46">
    <property type="entry name" value="RNA POLYMERASE SIGMA-70 FACTOR ECF SUBFAMILY"/>
    <property type="match status" value="1"/>
</dbReference>
<protein>
    <submittedName>
        <fullName evidence="7">RNA polymerase sigma factor</fullName>
    </submittedName>
</protein>
<reference evidence="7 8" key="1">
    <citation type="journal article" date="2013" name="Int. J. Syst. Evol. Microbiol.">
        <title>Marinoscillum luteum sp. nov., isolated from marine sediment.</title>
        <authorList>
            <person name="Cha I.T."/>
            <person name="Park S.J."/>
            <person name="Kim S.J."/>
            <person name="Kim J.G."/>
            <person name="Jung M.Y."/>
            <person name="Shin K.S."/>
            <person name="Kwon K.K."/>
            <person name="Yang S.H."/>
            <person name="Seo Y.S."/>
            <person name="Rhee S.K."/>
        </authorList>
    </citation>
    <scope>NUCLEOTIDE SEQUENCE [LARGE SCALE GENOMIC DNA]</scope>
    <source>
        <strain evidence="7 8">KCTC 23939</strain>
    </source>
</reference>
<dbReference type="Gene3D" id="1.10.1740.10">
    <property type="match status" value="1"/>
</dbReference>
<feature type="domain" description="RNA polymerase sigma factor 70 region 4 type 2" evidence="6">
    <location>
        <begin position="128"/>
        <end position="179"/>
    </location>
</feature>